<organism evidence="1 2">
    <name type="scientific">Escherichia coli</name>
    <dbReference type="NCBI Taxonomy" id="562"/>
    <lineage>
        <taxon>Bacteria</taxon>
        <taxon>Pseudomonadati</taxon>
        <taxon>Pseudomonadota</taxon>
        <taxon>Gammaproteobacteria</taxon>
        <taxon>Enterobacterales</taxon>
        <taxon>Enterobacteriaceae</taxon>
        <taxon>Escherichia</taxon>
    </lineage>
</organism>
<accession>A0A377K3B4</accession>
<dbReference type="AlphaFoldDB" id="A0A377K3B4"/>
<sequence>MELATTQSVLMQIQPTIQRFARMLASVLQLEVEIVDENLCRVAGTGAYGKFLGRQLSGNSRLLRHVLETKTEKSCDTVSLRSPL</sequence>
<evidence type="ECO:0000313" key="1">
    <source>
        <dbReference type="EMBL" id="STP18040.1"/>
    </source>
</evidence>
<proteinExistence type="predicted"/>
<protein>
    <submittedName>
        <fullName evidence="1">Transcriptional regulator</fullName>
    </submittedName>
</protein>
<evidence type="ECO:0000313" key="2">
    <source>
        <dbReference type="Proteomes" id="UP000254181"/>
    </source>
</evidence>
<reference evidence="1 2" key="1">
    <citation type="submission" date="2018-06" db="EMBL/GenBank/DDBJ databases">
        <authorList>
            <consortium name="Pathogen Informatics"/>
            <person name="Doyle S."/>
        </authorList>
    </citation>
    <scope>NUCLEOTIDE SEQUENCE [LARGE SCALE GENOMIC DNA]</scope>
    <source>
        <strain evidence="1 2">NCTC9075</strain>
    </source>
</reference>
<gene>
    <name evidence="1" type="ORF">NCTC9075_01477</name>
</gene>
<name>A0A377K3B4_ECOLX</name>
<dbReference type="Proteomes" id="UP000254181">
    <property type="component" value="Unassembled WGS sequence"/>
</dbReference>
<dbReference type="EMBL" id="UGEM01000004">
    <property type="protein sequence ID" value="STP18040.1"/>
    <property type="molecule type" value="Genomic_DNA"/>
</dbReference>